<accession>A0A1V9EVC8</accession>
<evidence type="ECO:0000259" key="2">
    <source>
        <dbReference type="PROSITE" id="PS51352"/>
    </source>
</evidence>
<dbReference type="GO" id="GO:0016853">
    <property type="term" value="F:isomerase activity"/>
    <property type="evidence" value="ECO:0007669"/>
    <property type="project" value="UniProtKB-KW"/>
</dbReference>
<keyword evidence="4" id="KW-1185">Reference proteome</keyword>
<comment type="caution">
    <text evidence="3">The sequence shown here is derived from an EMBL/GenBank/DDBJ whole genome shotgun (WGS) entry which is preliminary data.</text>
</comment>
<keyword evidence="3" id="KW-0413">Isomerase</keyword>
<dbReference type="Pfam" id="PF13098">
    <property type="entry name" value="Thioredoxin_2"/>
    <property type="match status" value="1"/>
</dbReference>
<dbReference type="AlphaFoldDB" id="A0A1V9EVC8"/>
<dbReference type="InterPro" id="IPR013766">
    <property type="entry name" value="Thioredoxin_domain"/>
</dbReference>
<dbReference type="PROSITE" id="PS51352">
    <property type="entry name" value="THIOREDOXIN_2"/>
    <property type="match status" value="1"/>
</dbReference>
<dbReference type="SUPFAM" id="SSF52833">
    <property type="entry name" value="Thioredoxin-like"/>
    <property type="match status" value="1"/>
</dbReference>
<sequence length="147" mass="16837">MKLLFLFILAGSNLLFADWHPDFESARKLAKENGKYILLNFSGSDWCAPCIKLRQEVFDSKDFEQLAHNSLELYDADFPRKKKNQLSKELQESNDALAEKYNPLGKFPYTVILTADGKVVKAWEGYPDNNSALFIDQLKSVCDVKRP</sequence>
<protein>
    <submittedName>
        <fullName evidence="3">Thiol-disulfide isomerase</fullName>
    </submittedName>
</protein>
<feature type="domain" description="Thioredoxin" evidence="2">
    <location>
        <begin position="14"/>
        <end position="143"/>
    </location>
</feature>
<dbReference type="RefSeq" id="WP_081200199.1">
    <property type="nucleotide sequence ID" value="NZ_FOCZ01000015.1"/>
</dbReference>
<reference evidence="4" key="1">
    <citation type="submission" date="2016-04" db="EMBL/GenBank/DDBJ databases">
        <authorList>
            <person name="Chen L."/>
            <person name="Zhuang W."/>
            <person name="Wang G."/>
        </authorList>
    </citation>
    <scope>NUCLEOTIDE SEQUENCE [LARGE SCALE GENOMIC DNA]</scope>
    <source>
        <strain evidence="4">17621</strain>
    </source>
</reference>
<feature type="signal peptide" evidence="1">
    <location>
        <begin position="1"/>
        <end position="17"/>
    </location>
</feature>
<evidence type="ECO:0000313" key="3">
    <source>
        <dbReference type="EMBL" id="OQP49815.1"/>
    </source>
</evidence>
<dbReference type="InterPro" id="IPR036249">
    <property type="entry name" value="Thioredoxin-like_sf"/>
</dbReference>
<evidence type="ECO:0000256" key="1">
    <source>
        <dbReference type="SAM" id="SignalP"/>
    </source>
</evidence>
<evidence type="ECO:0000313" key="4">
    <source>
        <dbReference type="Proteomes" id="UP000192610"/>
    </source>
</evidence>
<proteinExistence type="predicted"/>
<dbReference type="Gene3D" id="3.40.30.10">
    <property type="entry name" value="Glutaredoxin"/>
    <property type="match status" value="1"/>
</dbReference>
<dbReference type="Proteomes" id="UP000192610">
    <property type="component" value="Unassembled WGS sequence"/>
</dbReference>
<gene>
    <name evidence="3" type="ORF">A4H97_28430</name>
</gene>
<feature type="chain" id="PRO_5010695106" evidence="1">
    <location>
        <begin position="18"/>
        <end position="147"/>
    </location>
</feature>
<dbReference type="STRING" id="354355.SAMN05660816_05745"/>
<organism evidence="3 4">
    <name type="scientific">Niastella yeongjuensis</name>
    <dbReference type="NCBI Taxonomy" id="354355"/>
    <lineage>
        <taxon>Bacteria</taxon>
        <taxon>Pseudomonadati</taxon>
        <taxon>Bacteroidota</taxon>
        <taxon>Chitinophagia</taxon>
        <taxon>Chitinophagales</taxon>
        <taxon>Chitinophagaceae</taxon>
        <taxon>Niastella</taxon>
    </lineage>
</organism>
<dbReference type="OrthoDB" id="981626at2"/>
<dbReference type="InterPro" id="IPR012336">
    <property type="entry name" value="Thioredoxin-like_fold"/>
</dbReference>
<dbReference type="EMBL" id="LVXG01000013">
    <property type="protein sequence ID" value="OQP49815.1"/>
    <property type="molecule type" value="Genomic_DNA"/>
</dbReference>
<keyword evidence="1" id="KW-0732">Signal</keyword>
<name>A0A1V9EVC8_9BACT</name>